<proteinExistence type="predicted"/>
<feature type="region of interest" description="Disordered" evidence="1">
    <location>
        <begin position="33"/>
        <end position="126"/>
    </location>
</feature>
<dbReference type="Pfam" id="PF00395">
    <property type="entry name" value="SLH"/>
    <property type="match status" value="1"/>
</dbReference>
<feature type="domain" description="SLH" evidence="2">
    <location>
        <begin position="273"/>
        <end position="341"/>
    </location>
</feature>
<evidence type="ECO:0000259" key="2">
    <source>
        <dbReference type="PROSITE" id="PS51272"/>
    </source>
</evidence>
<protein>
    <submittedName>
        <fullName evidence="3">S-layer homology domain-containing protein</fullName>
    </submittedName>
</protein>
<sequence length="345" mass="36707">MNYGQAIRAIASLVTLGLLTGCAGSSLGDNVQQSLEADPQLEESAPFGDDAADSETDRSAAEATSEDSDIAATDTAPASDATNSPRRRELTPPDYTRSSYSTPRSTAQSTATTQPSESRGSLKGVPADLQPYLRDLQALAGVELAITSRSNNNSTASTGESPFTQTITRREYARWLFETYNAIYADEPGERLRLGNSSDDPIFQDVTSEDSDFAVIQGLAAAGLIPSAVAGNSTDVNFRPDAPLTRADLILWKVPLDTRAALPTTTPEAVKTAWGFQDVDSVEALALRAIAADFQLGDFANFSRAFGYTTLFRPEKTVSRAEAAAVLWRFGTQTEGVSAADLLAD</sequence>
<feature type="compositionally biased region" description="Low complexity" evidence="1">
    <location>
        <begin position="70"/>
        <end position="84"/>
    </location>
</feature>
<name>A0A4Q7E3M8_9CYAN</name>
<feature type="compositionally biased region" description="Low complexity" evidence="1">
    <location>
        <begin position="95"/>
        <end position="118"/>
    </location>
</feature>
<dbReference type="AlphaFoldDB" id="A0A4Q7E3M8"/>
<organism evidence="3 4">
    <name type="scientific">Leptolyngbya iicbica LK</name>
    <dbReference type="NCBI Taxonomy" id="2294035"/>
    <lineage>
        <taxon>Bacteria</taxon>
        <taxon>Bacillati</taxon>
        <taxon>Cyanobacteriota</taxon>
        <taxon>Cyanophyceae</taxon>
        <taxon>Leptolyngbyales</taxon>
        <taxon>Leptolyngbyaceae</taxon>
        <taxon>Leptolyngbya group</taxon>
        <taxon>Leptolyngbya</taxon>
        <taxon>Leptolyngbya iicbica</taxon>
    </lineage>
</organism>
<evidence type="ECO:0000256" key="1">
    <source>
        <dbReference type="SAM" id="MobiDB-lite"/>
    </source>
</evidence>
<evidence type="ECO:0000313" key="3">
    <source>
        <dbReference type="EMBL" id="RZM76521.1"/>
    </source>
</evidence>
<dbReference type="Proteomes" id="UP000292459">
    <property type="component" value="Unassembled WGS sequence"/>
</dbReference>
<evidence type="ECO:0000313" key="4">
    <source>
        <dbReference type="Proteomes" id="UP000292459"/>
    </source>
</evidence>
<comment type="caution">
    <text evidence="3">The sequence shown here is derived from an EMBL/GenBank/DDBJ whole genome shotgun (WGS) entry which is preliminary data.</text>
</comment>
<feature type="domain" description="SLH" evidence="2">
    <location>
        <begin position="199"/>
        <end position="267"/>
    </location>
</feature>
<dbReference type="PANTHER" id="PTHR33740:SF3">
    <property type="entry name" value="GPI-ANCHORED ADHESIN-LIKE PROTEIN"/>
    <property type="match status" value="1"/>
</dbReference>
<dbReference type="PANTHER" id="PTHR33740">
    <property type="entry name" value="GPI-ANCHORED ADHESIN-LIKE PROTEIN"/>
    <property type="match status" value="1"/>
</dbReference>
<dbReference type="RefSeq" id="WP_052288661.1">
    <property type="nucleotide sequence ID" value="NZ_QVFV01000005.1"/>
</dbReference>
<dbReference type="OrthoDB" id="452152at2"/>
<dbReference type="InterPro" id="IPR001119">
    <property type="entry name" value="SLH_dom"/>
</dbReference>
<keyword evidence="4" id="KW-1185">Reference proteome</keyword>
<dbReference type="EMBL" id="QVFV01000005">
    <property type="protein sequence ID" value="RZM76521.1"/>
    <property type="molecule type" value="Genomic_DNA"/>
</dbReference>
<reference evidence="3 4" key="1">
    <citation type="submission" date="2018-11" db="EMBL/GenBank/DDBJ databases">
        <title>Whole genome sequencing of an environmental sample.</title>
        <authorList>
            <person name="Sarangi A.N."/>
            <person name="Singh D."/>
            <person name="Tripathy S."/>
        </authorList>
    </citation>
    <scope>NUCLEOTIDE SEQUENCE [LARGE SCALE GENOMIC DNA]</scope>
    <source>
        <strain evidence="3 4">Lakshadweep</strain>
    </source>
</reference>
<accession>A0A4Q7E3M8</accession>
<dbReference type="PROSITE" id="PS51272">
    <property type="entry name" value="SLH"/>
    <property type="match status" value="2"/>
</dbReference>
<gene>
    <name evidence="3" type="ORF">DYY88_17785</name>
</gene>